<feature type="transmembrane region" description="Helical" evidence="1">
    <location>
        <begin position="130"/>
        <end position="151"/>
    </location>
</feature>
<dbReference type="Pfam" id="PF04657">
    <property type="entry name" value="DMT_YdcZ"/>
    <property type="match status" value="2"/>
</dbReference>
<accession>A0A5P0ZKL4</accession>
<dbReference type="RefSeq" id="WP_153383722.1">
    <property type="nucleotide sequence ID" value="NZ_VDFM01000013.1"/>
</dbReference>
<dbReference type="Proteomes" id="UP000380386">
    <property type="component" value="Unassembled WGS sequence"/>
</dbReference>
<feature type="transmembrane region" description="Helical" evidence="1">
    <location>
        <begin position="32"/>
        <end position="57"/>
    </location>
</feature>
<dbReference type="OrthoDB" id="7864805at2"/>
<dbReference type="PANTHER" id="PTHR34821:SF2">
    <property type="entry name" value="INNER MEMBRANE PROTEIN YDCZ"/>
    <property type="match status" value="1"/>
</dbReference>
<organism evidence="2 3">
    <name type="scientific">Companilactobacillus mishanensis</name>
    <dbReference type="NCBI Taxonomy" id="2486008"/>
    <lineage>
        <taxon>Bacteria</taxon>
        <taxon>Bacillati</taxon>
        <taxon>Bacillota</taxon>
        <taxon>Bacilli</taxon>
        <taxon>Lactobacillales</taxon>
        <taxon>Lactobacillaceae</taxon>
        <taxon>Companilactobacillus</taxon>
    </lineage>
</organism>
<feature type="transmembrane region" description="Helical" evidence="1">
    <location>
        <begin position="171"/>
        <end position="190"/>
    </location>
</feature>
<reference evidence="2 3" key="1">
    <citation type="journal article" date="2019" name="Syst. Appl. Microbiol.">
        <title>Polyphasic characterization of two novel Lactobacillus spp. isolated from blown salami packages: Description of Lactobacillus halodurans sp. nov. and Lactobacillus salsicarnum sp. nov.</title>
        <authorList>
            <person name="Schuster J.A."/>
            <person name="Klingl A."/>
            <person name="Vogel R.F."/>
            <person name="Ehrmann M.A."/>
        </authorList>
    </citation>
    <scope>NUCLEOTIDE SEQUENCE [LARGE SCALE GENOMIC DNA]</scope>
    <source>
        <strain evidence="2 3">TMW 1.2118</strain>
    </source>
</reference>
<feature type="transmembrane region" description="Helical" evidence="1">
    <location>
        <begin position="69"/>
        <end position="89"/>
    </location>
</feature>
<dbReference type="EMBL" id="VDFM01000013">
    <property type="protein sequence ID" value="MQS53217.1"/>
    <property type="molecule type" value="Genomic_DNA"/>
</dbReference>
<name>A0A5P0ZKL4_9LACO</name>
<evidence type="ECO:0000313" key="2">
    <source>
        <dbReference type="EMBL" id="MQS53217.1"/>
    </source>
</evidence>
<keyword evidence="1" id="KW-0472">Membrane</keyword>
<dbReference type="PANTHER" id="PTHR34821">
    <property type="entry name" value="INNER MEMBRANE PROTEIN YDCZ"/>
    <property type="match status" value="1"/>
</dbReference>
<dbReference type="AlphaFoldDB" id="A0A5P0ZKL4"/>
<evidence type="ECO:0000313" key="3">
    <source>
        <dbReference type="Proteomes" id="UP000380386"/>
    </source>
</evidence>
<dbReference type="InterPro" id="IPR006750">
    <property type="entry name" value="YdcZ"/>
</dbReference>
<gene>
    <name evidence="2" type="ORF">FHL02_09300</name>
</gene>
<sequence length="311" mass="33357">MLAIIVGLVIGIGLPMQTSINSRLKESVGSPFLASLTSFTLGTIFLAIITLIIDHSLFFSSSLFQTQPAWIWLGGFLGVVYLTANILLFPKLGSVQTVIMPILGQIIMGLIIDNFGLFSSMTKQLTITRGFGAILVLLGVVCIVAMDSIIGQMHGKISDVPKEKNLNLWRLLGVIAGMFSAMQTAINGHLSTVLKSTVKAAFISFLVGAIILIIIVLIQHPQLKIKKGENGNPWWMWIGGLIGALYVLGNVYLVPQVGTGLAVVIVLVGLMAGSLLIDQFGLLQSQRNPITPIKIIGILIMVAGVALIRLF</sequence>
<feature type="transmembrane region" description="Helical" evidence="1">
    <location>
        <begin position="289"/>
        <end position="308"/>
    </location>
</feature>
<evidence type="ECO:0000256" key="1">
    <source>
        <dbReference type="SAM" id="Phobius"/>
    </source>
</evidence>
<feature type="transmembrane region" description="Helical" evidence="1">
    <location>
        <begin position="234"/>
        <end position="253"/>
    </location>
</feature>
<feature type="transmembrane region" description="Helical" evidence="1">
    <location>
        <begin position="202"/>
        <end position="222"/>
    </location>
</feature>
<feature type="transmembrane region" description="Helical" evidence="1">
    <location>
        <begin position="260"/>
        <end position="277"/>
    </location>
</feature>
<proteinExistence type="predicted"/>
<comment type="caution">
    <text evidence="2">The sequence shown here is derived from an EMBL/GenBank/DDBJ whole genome shotgun (WGS) entry which is preliminary data.</text>
</comment>
<protein>
    <submittedName>
        <fullName evidence="2">DMT family transporter</fullName>
    </submittedName>
</protein>
<dbReference type="GO" id="GO:0005886">
    <property type="term" value="C:plasma membrane"/>
    <property type="evidence" value="ECO:0007669"/>
    <property type="project" value="TreeGrafter"/>
</dbReference>
<keyword evidence="1" id="KW-0812">Transmembrane</keyword>
<keyword evidence="1" id="KW-1133">Transmembrane helix</keyword>
<feature type="transmembrane region" description="Helical" evidence="1">
    <location>
        <begin position="95"/>
        <end position="118"/>
    </location>
</feature>